<reference evidence="2 3" key="1">
    <citation type="submission" date="2023-03" db="EMBL/GenBank/DDBJ databases">
        <title>High-quality genome of Scylla paramamosain provides insights in environmental adaptation.</title>
        <authorList>
            <person name="Zhang L."/>
        </authorList>
    </citation>
    <scope>NUCLEOTIDE SEQUENCE [LARGE SCALE GENOMIC DNA]</scope>
    <source>
        <strain evidence="2">LZ_2023a</strain>
        <tissue evidence="2">Muscle</tissue>
    </source>
</reference>
<feature type="compositionally biased region" description="Polar residues" evidence="1">
    <location>
        <begin position="215"/>
        <end position="226"/>
    </location>
</feature>
<organism evidence="2 3">
    <name type="scientific">Scylla paramamosain</name>
    <name type="common">Mud crab</name>
    <dbReference type="NCBI Taxonomy" id="85552"/>
    <lineage>
        <taxon>Eukaryota</taxon>
        <taxon>Metazoa</taxon>
        <taxon>Ecdysozoa</taxon>
        <taxon>Arthropoda</taxon>
        <taxon>Crustacea</taxon>
        <taxon>Multicrustacea</taxon>
        <taxon>Malacostraca</taxon>
        <taxon>Eumalacostraca</taxon>
        <taxon>Eucarida</taxon>
        <taxon>Decapoda</taxon>
        <taxon>Pleocyemata</taxon>
        <taxon>Brachyura</taxon>
        <taxon>Eubrachyura</taxon>
        <taxon>Portunoidea</taxon>
        <taxon>Portunidae</taxon>
        <taxon>Portuninae</taxon>
        <taxon>Scylla</taxon>
    </lineage>
</organism>
<dbReference type="AlphaFoldDB" id="A0AAW0URY6"/>
<sequence length="346" mass="36486">MHSTTHEPHISPTKPATQPPCFLLCFHRSLPLYLSALPSQYSGIPVLVPPATCSPSPAGPYWFPLPARFTVPLLPSPLLCSTLLHRLHFYERRHDTGGVRTGVLGLITGPGGRGRLTFLGVVVIIGTTGRDGPGKRGSSTTVASSSSSTSPPAAVSHAGPRPPRGQQSHHDRGQGREGRGTPDHRHSTLARVVAPHTTTNTLLLGSIHAADRGQASHSVFSRSSTPWPDRLHRDPRSVLSSRGRGTGGERFSSGGGGSELSRQQRHQVAEVFTSCGRTAGGTWGARHFTSHTAATLQVLASQAGLLKVCVRVWAAGRCAGHITTICPGVPASHGTATHDNNNPDTT</sequence>
<evidence type="ECO:0000256" key="1">
    <source>
        <dbReference type="SAM" id="MobiDB-lite"/>
    </source>
</evidence>
<feature type="compositionally biased region" description="Low complexity" evidence="1">
    <location>
        <begin position="138"/>
        <end position="156"/>
    </location>
</feature>
<comment type="caution">
    <text evidence="2">The sequence shown here is derived from an EMBL/GenBank/DDBJ whole genome shotgun (WGS) entry which is preliminary data.</text>
</comment>
<dbReference type="EMBL" id="JARAKH010000008">
    <property type="protein sequence ID" value="KAK8401781.1"/>
    <property type="molecule type" value="Genomic_DNA"/>
</dbReference>
<evidence type="ECO:0000313" key="2">
    <source>
        <dbReference type="EMBL" id="KAK8401781.1"/>
    </source>
</evidence>
<feature type="compositionally biased region" description="Basic and acidic residues" evidence="1">
    <location>
        <begin position="168"/>
        <end position="186"/>
    </location>
</feature>
<name>A0AAW0URY6_SCYPA</name>
<evidence type="ECO:0000313" key="3">
    <source>
        <dbReference type="Proteomes" id="UP001487740"/>
    </source>
</evidence>
<gene>
    <name evidence="2" type="ORF">O3P69_001110</name>
</gene>
<feature type="compositionally biased region" description="Gly residues" evidence="1">
    <location>
        <begin position="244"/>
        <end position="258"/>
    </location>
</feature>
<feature type="region of interest" description="Disordered" evidence="1">
    <location>
        <begin position="215"/>
        <end position="265"/>
    </location>
</feature>
<accession>A0AAW0URY6</accession>
<feature type="region of interest" description="Disordered" evidence="1">
    <location>
        <begin position="129"/>
        <end position="186"/>
    </location>
</feature>
<protein>
    <submittedName>
        <fullName evidence="2">Uncharacterized protein</fullName>
    </submittedName>
</protein>
<dbReference type="Proteomes" id="UP001487740">
    <property type="component" value="Unassembled WGS sequence"/>
</dbReference>
<proteinExistence type="predicted"/>
<keyword evidence="3" id="KW-1185">Reference proteome</keyword>